<protein>
    <submittedName>
        <fullName evidence="1">Uncharacterized protein</fullName>
    </submittedName>
</protein>
<evidence type="ECO:0000313" key="1">
    <source>
        <dbReference type="EMBL" id="CAD7243645.1"/>
    </source>
</evidence>
<gene>
    <name evidence="1" type="ORF">DSTB1V02_LOCUS3561</name>
</gene>
<proteinExistence type="predicted"/>
<reference evidence="1" key="1">
    <citation type="submission" date="2020-11" db="EMBL/GenBank/DDBJ databases">
        <authorList>
            <person name="Tran Van P."/>
        </authorList>
    </citation>
    <scope>NUCLEOTIDE SEQUENCE</scope>
</reference>
<dbReference type="EMBL" id="LR899987">
    <property type="protein sequence ID" value="CAD7243645.1"/>
    <property type="molecule type" value="Genomic_DNA"/>
</dbReference>
<sequence>MVMKLRCDGEDFRCHPHHRLYVHRLLPINLCFLTHMLPKYHQNVGVNSFVNPIFLPKFGYGTVKTANYVDNFIKSKTPGAQWCPAP</sequence>
<dbReference type="EMBL" id="CAJPEV010000470">
    <property type="protein sequence ID" value="CAG0885613.1"/>
    <property type="molecule type" value="Genomic_DNA"/>
</dbReference>
<keyword evidence="2" id="KW-1185">Reference proteome</keyword>
<organism evidence="1">
    <name type="scientific">Darwinula stevensoni</name>
    <dbReference type="NCBI Taxonomy" id="69355"/>
    <lineage>
        <taxon>Eukaryota</taxon>
        <taxon>Metazoa</taxon>
        <taxon>Ecdysozoa</taxon>
        <taxon>Arthropoda</taxon>
        <taxon>Crustacea</taxon>
        <taxon>Oligostraca</taxon>
        <taxon>Ostracoda</taxon>
        <taxon>Podocopa</taxon>
        <taxon>Podocopida</taxon>
        <taxon>Darwinulocopina</taxon>
        <taxon>Darwinuloidea</taxon>
        <taxon>Darwinulidae</taxon>
        <taxon>Darwinula</taxon>
    </lineage>
</organism>
<evidence type="ECO:0000313" key="2">
    <source>
        <dbReference type="Proteomes" id="UP000677054"/>
    </source>
</evidence>
<accession>A0A7R9A0I0</accession>
<name>A0A7R9A0I0_9CRUS</name>
<dbReference type="Proteomes" id="UP000677054">
    <property type="component" value="Unassembled WGS sequence"/>
</dbReference>
<dbReference type="AlphaFoldDB" id="A0A7R9A0I0"/>